<reference evidence="2" key="2">
    <citation type="journal article" date="2015" name="Data Brief">
        <title>Shoot transcriptome of the giant reed, Arundo donax.</title>
        <authorList>
            <person name="Barrero R.A."/>
            <person name="Guerrero F.D."/>
            <person name="Moolhuijzen P."/>
            <person name="Goolsby J.A."/>
            <person name="Tidwell J."/>
            <person name="Bellgard S.E."/>
            <person name="Bellgard M.I."/>
        </authorList>
    </citation>
    <scope>NUCLEOTIDE SEQUENCE</scope>
    <source>
        <tissue evidence="2">Shoot tissue taken approximately 20 cm above the soil surface</tissue>
    </source>
</reference>
<name>A0A0A8Z615_ARUDO</name>
<feature type="region of interest" description="Disordered" evidence="1">
    <location>
        <begin position="1"/>
        <end position="23"/>
    </location>
</feature>
<dbReference type="EMBL" id="GBRH01263649">
    <property type="protein sequence ID" value="JAD34246.1"/>
    <property type="molecule type" value="Transcribed_RNA"/>
</dbReference>
<reference evidence="2" key="1">
    <citation type="submission" date="2014-09" db="EMBL/GenBank/DDBJ databases">
        <authorList>
            <person name="Magalhaes I.L.F."/>
            <person name="Oliveira U."/>
            <person name="Santos F.R."/>
            <person name="Vidigal T.H.D.A."/>
            <person name="Brescovit A.D."/>
            <person name="Santos A.J."/>
        </authorList>
    </citation>
    <scope>NUCLEOTIDE SEQUENCE</scope>
    <source>
        <tissue evidence="2">Shoot tissue taken approximately 20 cm above the soil surface</tissue>
    </source>
</reference>
<evidence type="ECO:0000313" key="2">
    <source>
        <dbReference type="EMBL" id="JAD34246.1"/>
    </source>
</evidence>
<accession>A0A0A8Z615</accession>
<dbReference type="AlphaFoldDB" id="A0A0A8Z615"/>
<sequence>MAEVAGHAWPEYRSRGRARGQRT</sequence>
<organism evidence="2">
    <name type="scientific">Arundo donax</name>
    <name type="common">Giant reed</name>
    <name type="synonym">Donax arundinaceus</name>
    <dbReference type="NCBI Taxonomy" id="35708"/>
    <lineage>
        <taxon>Eukaryota</taxon>
        <taxon>Viridiplantae</taxon>
        <taxon>Streptophyta</taxon>
        <taxon>Embryophyta</taxon>
        <taxon>Tracheophyta</taxon>
        <taxon>Spermatophyta</taxon>
        <taxon>Magnoliopsida</taxon>
        <taxon>Liliopsida</taxon>
        <taxon>Poales</taxon>
        <taxon>Poaceae</taxon>
        <taxon>PACMAD clade</taxon>
        <taxon>Arundinoideae</taxon>
        <taxon>Arundineae</taxon>
        <taxon>Arundo</taxon>
    </lineage>
</organism>
<proteinExistence type="predicted"/>
<evidence type="ECO:0000256" key="1">
    <source>
        <dbReference type="SAM" id="MobiDB-lite"/>
    </source>
</evidence>
<protein>
    <submittedName>
        <fullName evidence="2">Uncharacterized protein</fullName>
    </submittedName>
</protein>